<evidence type="ECO:0000313" key="3">
    <source>
        <dbReference type="Proteomes" id="UP000029120"/>
    </source>
</evidence>
<gene>
    <name evidence="2" type="ordered locus">AALP_Aa8g341500</name>
</gene>
<dbReference type="AlphaFoldDB" id="A0A087GB96"/>
<evidence type="ECO:0000313" key="2">
    <source>
        <dbReference type="EMBL" id="KFK27148.1"/>
    </source>
</evidence>
<name>A0A087GB96_ARAAL</name>
<keyword evidence="1" id="KW-0472">Membrane</keyword>
<keyword evidence="1" id="KW-0812">Transmembrane</keyword>
<reference evidence="3" key="1">
    <citation type="journal article" date="2015" name="Nat. Plants">
        <title>Genome expansion of Arabis alpina linked with retrotransposition and reduced symmetric DNA methylation.</title>
        <authorList>
            <person name="Willing E.M."/>
            <person name="Rawat V."/>
            <person name="Mandakova T."/>
            <person name="Maumus F."/>
            <person name="James G.V."/>
            <person name="Nordstroem K.J."/>
            <person name="Becker C."/>
            <person name="Warthmann N."/>
            <person name="Chica C."/>
            <person name="Szarzynska B."/>
            <person name="Zytnicki M."/>
            <person name="Albani M.C."/>
            <person name="Kiefer C."/>
            <person name="Bergonzi S."/>
            <person name="Castaings L."/>
            <person name="Mateos J.L."/>
            <person name="Berns M.C."/>
            <person name="Bujdoso N."/>
            <person name="Piofczyk T."/>
            <person name="de Lorenzo L."/>
            <person name="Barrero-Sicilia C."/>
            <person name="Mateos I."/>
            <person name="Piednoel M."/>
            <person name="Hagmann J."/>
            <person name="Chen-Min-Tao R."/>
            <person name="Iglesias-Fernandez R."/>
            <person name="Schuster S.C."/>
            <person name="Alonso-Blanco C."/>
            <person name="Roudier F."/>
            <person name="Carbonero P."/>
            <person name="Paz-Ares J."/>
            <person name="Davis S.J."/>
            <person name="Pecinka A."/>
            <person name="Quesneville H."/>
            <person name="Colot V."/>
            <person name="Lysak M.A."/>
            <person name="Weigel D."/>
            <person name="Coupland G."/>
            <person name="Schneeberger K."/>
        </authorList>
    </citation>
    <scope>NUCLEOTIDE SEQUENCE [LARGE SCALE GENOMIC DNA]</scope>
    <source>
        <strain evidence="3">cv. Pajares</strain>
    </source>
</reference>
<dbReference type="EMBL" id="CM002876">
    <property type="protein sequence ID" value="KFK27148.1"/>
    <property type="molecule type" value="Genomic_DNA"/>
</dbReference>
<proteinExistence type="predicted"/>
<keyword evidence="3" id="KW-1185">Reference proteome</keyword>
<feature type="transmembrane region" description="Helical" evidence="1">
    <location>
        <begin position="6"/>
        <end position="22"/>
    </location>
</feature>
<organism evidence="2 3">
    <name type="scientific">Arabis alpina</name>
    <name type="common">Alpine rock-cress</name>
    <dbReference type="NCBI Taxonomy" id="50452"/>
    <lineage>
        <taxon>Eukaryota</taxon>
        <taxon>Viridiplantae</taxon>
        <taxon>Streptophyta</taxon>
        <taxon>Embryophyta</taxon>
        <taxon>Tracheophyta</taxon>
        <taxon>Spermatophyta</taxon>
        <taxon>Magnoliopsida</taxon>
        <taxon>eudicotyledons</taxon>
        <taxon>Gunneridae</taxon>
        <taxon>Pentapetalae</taxon>
        <taxon>rosids</taxon>
        <taxon>malvids</taxon>
        <taxon>Brassicales</taxon>
        <taxon>Brassicaceae</taxon>
        <taxon>Arabideae</taxon>
        <taxon>Arabis</taxon>
    </lineage>
</organism>
<keyword evidence="1" id="KW-1133">Transmembrane helix</keyword>
<protein>
    <submittedName>
        <fullName evidence="2">Uncharacterized protein</fullName>
    </submittedName>
</protein>
<dbReference type="Gramene" id="KFK27148">
    <property type="protein sequence ID" value="KFK27148"/>
    <property type="gene ID" value="AALP_AA8G341500"/>
</dbReference>
<sequence>MSKSKIIVRFTVFFVMFMFISTEKQGLINVIYLRVHYVVVVMECQARKRRRIYVVNKTAR</sequence>
<evidence type="ECO:0000256" key="1">
    <source>
        <dbReference type="SAM" id="Phobius"/>
    </source>
</evidence>
<dbReference type="Proteomes" id="UP000029120">
    <property type="component" value="Chromosome 8"/>
</dbReference>
<accession>A0A087GB96</accession>